<reference evidence="4" key="1">
    <citation type="journal article" date="2023" name="Mol. Biol. Evol.">
        <title>Third-Generation Sequencing Reveals the Adaptive Role of the Epigenome in Three Deep-Sea Polychaetes.</title>
        <authorList>
            <person name="Perez M."/>
            <person name="Aroh O."/>
            <person name="Sun Y."/>
            <person name="Lan Y."/>
            <person name="Juniper S.K."/>
            <person name="Young C.R."/>
            <person name="Angers B."/>
            <person name="Qian P.Y."/>
        </authorList>
    </citation>
    <scope>NUCLEOTIDE SEQUENCE</scope>
    <source>
        <strain evidence="4">P08H-3</strain>
    </source>
</reference>
<protein>
    <recommendedName>
        <fullName evidence="6">SUEL-type lectin domain-containing protein</fullName>
    </recommendedName>
</protein>
<dbReference type="PANTHER" id="PTHR46780">
    <property type="entry name" value="PROTEIN EVA-1"/>
    <property type="match status" value="1"/>
</dbReference>
<comment type="caution">
    <text evidence="4">The sequence shown here is derived from an EMBL/GenBank/DDBJ whole genome shotgun (WGS) entry which is preliminary data.</text>
</comment>
<evidence type="ECO:0000256" key="2">
    <source>
        <dbReference type="SAM" id="Phobius"/>
    </source>
</evidence>
<dbReference type="AlphaFoldDB" id="A0AAD9J0B8"/>
<keyword evidence="2" id="KW-0472">Membrane</keyword>
<name>A0AAD9J0B8_9ANNE</name>
<sequence>MAKLVRIFFRSFVIIFTSSVTLVFTDDIQVCPAKNLDIQCQPDEVIVTSSAKFGRMEFTRCTIVQDFIGCENDVLFLMDKWCSGRSRCHTIIPNDDLIASNKACLPYLRMYLQMQYSCLKVIQISHLDCQTPILLQNNEGVISSHMTRNSRCGSRSATLKISGISGQTIKLHITDFGSEAMKMDNTSKVMPLYGYIREDDQRTEIYGSIERQRLLYQSKSNRISVEIVLKDDDLGFLLHYQTHAWYKRDGDQAVIGCEWSQKTWHLSCDGRSWSGVVGNCSELALWLVCVVSVSVVVMVIACVVGVVCIKKYRIKQDIQKSMTLQRLPCQGHYDLDSNIEMASMLYLPYKLSEEQQQGTLADPHRPTSYLIPQDQVVNELTPIRIWERPLPDLPDKPLACDTVGERSDVKQGRTPGDGDETVNSPRVQENDTIQSYQTDIVIQISHLDCQTPILLQNNEGVISSHMTRNSRCGSRSATLKISGISGQTIKLHITDFGSEAMKMDNTSKVIPLYGYIREDDQRTEIYRSIERQRLLYQSKSNRISVEIVLKDDDLGFLLHYQTHAWYKRDGDQAVIGCEWSQKTWHLSCDGRSWSGVVGNCSELGMSLSDIK</sequence>
<dbReference type="Proteomes" id="UP001208570">
    <property type="component" value="Unassembled WGS sequence"/>
</dbReference>
<feature type="signal peptide" evidence="3">
    <location>
        <begin position="1"/>
        <end position="25"/>
    </location>
</feature>
<organism evidence="4 5">
    <name type="scientific">Paralvinella palmiformis</name>
    <dbReference type="NCBI Taxonomy" id="53620"/>
    <lineage>
        <taxon>Eukaryota</taxon>
        <taxon>Metazoa</taxon>
        <taxon>Spiralia</taxon>
        <taxon>Lophotrochozoa</taxon>
        <taxon>Annelida</taxon>
        <taxon>Polychaeta</taxon>
        <taxon>Sedentaria</taxon>
        <taxon>Canalipalpata</taxon>
        <taxon>Terebellida</taxon>
        <taxon>Terebelliformia</taxon>
        <taxon>Alvinellidae</taxon>
        <taxon>Paralvinella</taxon>
    </lineage>
</organism>
<evidence type="ECO:0000256" key="1">
    <source>
        <dbReference type="SAM" id="MobiDB-lite"/>
    </source>
</evidence>
<feature type="chain" id="PRO_5042104485" description="SUEL-type lectin domain-containing protein" evidence="3">
    <location>
        <begin position="26"/>
        <end position="611"/>
    </location>
</feature>
<feature type="region of interest" description="Disordered" evidence="1">
    <location>
        <begin position="404"/>
        <end position="425"/>
    </location>
</feature>
<dbReference type="EMBL" id="JAODUP010000776">
    <property type="protein sequence ID" value="KAK2144222.1"/>
    <property type="molecule type" value="Genomic_DNA"/>
</dbReference>
<keyword evidence="2" id="KW-0812">Transmembrane</keyword>
<keyword evidence="3" id="KW-0732">Signal</keyword>
<keyword evidence="5" id="KW-1185">Reference proteome</keyword>
<dbReference type="InterPro" id="IPR043159">
    <property type="entry name" value="Lectin_gal-bd_sf"/>
</dbReference>
<accession>A0AAD9J0B8</accession>
<evidence type="ECO:0000313" key="4">
    <source>
        <dbReference type="EMBL" id="KAK2144222.1"/>
    </source>
</evidence>
<evidence type="ECO:0008006" key="6">
    <source>
        <dbReference type="Google" id="ProtNLM"/>
    </source>
</evidence>
<proteinExistence type="predicted"/>
<gene>
    <name evidence="4" type="ORF">LSH36_776g02158</name>
</gene>
<dbReference type="CDD" id="cd22823">
    <property type="entry name" value="Gal_Rha_Lectin"/>
    <property type="match status" value="1"/>
</dbReference>
<keyword evidence="2" id="KW-1133">Transmembrane helix</keyword>
<evidence type="ECO:0000313" key="5">
    <source>
        <dbReference type="Proteomes" id="UP001208570"/>
    </source>
</evidence>
<dbReference type="Gene3D" id="2.60.120.740">
    <property type="match status" value="1"/>
</dbReference>
<feature type="transmembrane region" description="Helical" evidence="2">
    <location>
        <begin position="283"/>
        <end position="309"/>
    </location>
</feature>
<evidence type="ECO:0000256" key="3">
    <source>
        <dbReference type="SAM" id="SignalP"/>
    </source>
</evidence>